<name>A0AA86SC90_9FABA</name>
<proteinExistence type="predicted"/>
<accession>A0AA86SC90</accession>
<dbReference type="CDD" id="cd13661">
    <property type="entry name" value="PBP2_PotD_PotF_like_1"/>
    <property type="match status" value="1"/>
</dbReference>
<evidence type="ECO:0000256" key="2">
    <source>
        <dbReference type="ARBA" id="ARBA00022448"/>
    </source>
</evidence>
<dbReference type="GO" id="GO:0015846">
    <property type="term" value="P:polyamine transport"/>
    <property type="evidence" value="ECO:0007669"/>
    <property type="project" value="InterPro"/>
</dbReference>
<dbReference type="Proteomes" id="UP001189624">
    <property type="component" value="Chromosome 3"/>
</dbReference>
<keyword evidence="2" id="KW-0813">Transport</keyword>
<dbReference type="GO" id="GO:0019808">
    <property type="term" value="F:polyamine binding"/>
    <property type="evidence" value="ECO:0007669"/>
    <property type="project" value="InterPro"/>
</dbReference>
<comment type="subcellular location">
    <subcellularLocation>
        <location evidence="1">Periplasm</location>
    </subcellularLocation>
</comment>
<dbReference type="Pfam" id="PF13343">
    <property type="entry name" value="SBP_bac_6"/>
    <property type="match status" value="1"/>
</dbReference>
<evidence type="ECO:0000313" key="6">
    <source>
        <dbReference type="EMBL" id="CAJ1942041.1"/>
    </source>
</evidence>
<evidence type="ECO:0000256" key="3">
    <source>
        <dbReference type="ARBA" id="ARBA00022729"/>
    </source>
</evidence>
<sequence>MALFLQTHYPLRSLRNPYHFPNPYNPFLILPATSTKSLLPYHAAISLSARRTPSRRSPPSPTASASHRHPPPQTPPLKAFAGLAASAVLFLCLGVRLCLASSPPLPSLPAGPPAVQEEQTVQGFLEAEPLYSLICYYDHDGRKQEGRETVVDKELEEAFNAWKSKTFALTVPLKVVALRGSIPPSWIKDFINSQGRRMKFNVKYYASLESIFSDLSIPFTKGKINPGSALAADIVGIGDSWLKLAINKAIIEPIRDVEDQEWFKSLNDKWKVYLRRNSEGEIDPKGDIWAAPYRWGCMVIAYKTNKFQEHKLDPVEDWADLWRPDLAGRISMVDSPREVVGAVLKYMGTSYNTNNINAEVNGGRDAVKHNLTLLAKQVRLFDSSNYLKAFGVGDVWVAVGWSSDIIPAAKRLSNVAVVVPKSGASLWADLWAVPAASRIATNQIGGRIRGPSPLIHQWIEFCLQSARALPFKQEVIPGASPSHIQGHSANVPIELTNGRPKLKGNLVDGAPPPDILERCEFLEPLSNSTLSDYHWLITSIQEPGHGLIHKMYQNIISVAKFSEWSNSKLT</sequence>
<dbReference type="EMBL" id="OY731400">
    <property type="protein sequence ID" value="CAJ1942041.1"/>
    <property type="molecule type" value="Genomic_DNA"/>
</dbReference>
<dbReference type="Gene3D" id="3.40.190.10">
    <property type="entry name" value="Periplasmic binding protein-like II"/>
    <property type="match status" value="2"/>
</dbReference>
<dbReference type="InterPro" id="IPR001188">
    <property type="entry name" value="Sperm_putr-bd"/>
</dbReference>
<gene>
    <name evidence="6" type="ORF">AYBTSS11_LOCUS10636</name>
</gene>
<organism evidence="6 7">
    <name type="scientific">Sphenostylis stenocarpa</name>
    <dbReference type="NCBI Taxonomy" id="92480"/>
    <lineage>
        <taxon>Eukaryota</taxon>
        <taxon>Viridiplantae</taxon>
        <taxon>Streptophyta</taxon>
        <taxon>Embryophyta</taxon>
        <taxon>Tracheophyta</taxon>
        <taxon>Spermatophyta</taxon>
        <taxon>Magnoliopsida</taxon>
        <taxon>eudicotyledons</taxon>
        <taxon>Gunneridae</taxon>
        <taxon>Pentapetalae</taxon>
        <taxon>rosids</taxon>
        <taxon>fabids</taxon>
        <taxon>Fabales</taxon>
        <taxon>Fabaceae</taxon>
        <taxon>Papilionoideae</taxon>
        <taxon>50 kb inversion clade</taxon>
        <taxon>NPAAA clade</taxon>
        <taxon>indigoferoid/millettioid clade</taxon>
        <taxon>Phaseoleae</taxon>
        <taxon>Sphenostylis</taxon>
    </lineage>
</organism>
<evidence type="ECO:0000313" key="7">
    <source>
        <dbReference type="Proteomes" id="UP001189624"/>
    </source>
</evidence>
<evidence type="ECO:0000256" key="1">
    <source>
        <dbReference type="ARBA" id="ARBA00004418"/>
    </source>
</evidence>
<keyword evidence="3" id="KW-0732">Signal</keyword>
<protein>
    <submittedName>
        <fullName evidence="6">Uncharacterized protein</fullName>
    </submittedName>
</protein>
<dbReference type="PANTHER" id="PTHR30222:SF17">
    <property type="entry name" value="SPERMIDINE_PUTRESCINE-BINDING PERIPLASMIC PROTEIN"/>
    <property type="match status" value="1"/>
</dbReference>
<dbReference type="GO" id="GO:0009507">
    <property type="term" value="C:chloroplast"/>
    <property type="evidence" value="ECO:0007669"/>
    <property type="project" value="EnsemblPlants"/>
</dbReference>
<dbReference type="GO" id="GO:0009657">
    <property type="term" value="P:plastid organization"/>
    <property type="evidence" value="ECO:0007669"/>
    <property type="project" value="EnsemblPlants"/>
</dbReference>
<dbReference type="AlphaFoldDB" id="A0AA86SC90"/>
<dbReference type="PANTHER" id="PTHR30222">
    <property type="entry name" value="SPERMIDINE/PUTRESCINE-BINDING PERIPLASMIC PROTEIN"/>
    <property type="match status" value="1"/>
</dbReference>
<dbReference type="Gramene" id="rna-AYBTSS11_LOCUS10636">
    <property type="protein sequence ID" value="CAJ1942041.1"/>
    <property type="gene ID" value="gene-AYBTSS11_LOCUS10636"/>
</dbReference>
<dbReference type="SUPFAM" id="SSF53850">
    <property type="entry name" value="Periplasmic binding protein-like II"/>
    <property type="match status" value="1"/>
</dbReference>
<dbReference type="PRINTS" id="PR00909">
    <property type="entry name" value="SPERMDNBNDNG"/>
</dbReference>
<feature type="region of interest" description="Disordered" evidence="5">
    <location>
        <begin position="49"/>
        <end position="76"/>
    </location>
</feature>
<keyword evidence="4" id="KW-0574">Periplasm</keyword>
<reference evidence="6" key="1">
    <citation type="submission" date="2023-10" db="EMBL/GenBank/DDBJ databases">
        <authorList>
            <person name="Domelevo Entfellner J.-B."/>
        </authorList>
    </citation>
    <scope>NUCLEOTIDE SEQUENCE</scope>
</reference>
<keyword evidence="7" id="KW-1185">Reference proteome</keyword>
<evidence type="ECO:0000256" key="5">
    <source>
        <dbReference type="SAM" id="MobiDB-lite"/>
    </source>
</evidence>
<evidence type="ECO:0000256" key="4">
    <source>
        <dbReference type="ARBA" id="ARBA00022764"/>
    </source>
</evidence>